<dbReference type="AlphaFoldDB" id="A0A0H2R5V8"/>
<evidence type="ECO:0008006" key="3">
    <source>
        <dbReference type="Google" id="ProtNLM"/>
    </source>
</evidence>
<protein>
    <recommendedName>
        <fullName evidence="3">CHCH domain-containing protein</fullName>
    </recommendedName>
</protein>
<accession>A0A0H2R5V8</accession>
<proteinExistence type="predicted"/>
<dbReference type="PANTHER" id="PTHR28066">
    <property type="entry name" value="37S RIBOSOMAL PROTEIN MRP10, MITOCHONDRIAL"/>
    <property type="match status" value="1"/>
</dbReference>
<dbReference type="OrthoDB" id="2210at2759"/>
<gene>
    <name evidence="1" type="ORF">SCHPADRAFT_837652</name>
</gene>
<dbReference type="GO" id="GO:0005763">
    <property type="term" value="C:mitochondrial small ribosomal subunit"/>
    <property type="evidence" value="ECO:0007669"/>
    <property type="project" value="TreeGrafter"/>
</dbReference>
<dbReference type="EMBL" id="KQ086185">
    <property type="protein sequence ID" value="KLO06727.1"/>
    <property type="molecule type" value="Genomic_DNA"/>
</dbReference>
<sequence>MHIKKLKVRARKTGYETICAPAMLEMLGCWAASNDLHSTGKCQQAAAKLHECMRNSSSRQVKKSSTINYHLARLQKVLN</sequence>
<evidence type="ECO:0000313" key="2">
    <source>
        <dbReference type="Proteomes" id="UP000053477"/>
    </source>
</evidence>
<keyword evidence="2" id="KW-1185">Reference proteome</keyword>
<dbReference type="GO" id="GO:0032543">
    <property type="term" value="P:mitochondrial translation"/>
    <property type="evidence" value="ECO:0007669"/>
    <property type="project" value="InterPro"/>
</dbReference>
<organism evidence="1 2">
    <name type="scientific">Schizopora paradoxa</name>
    <dbReference type="NCBI Taxonomy" id="27342"/>
    <lineage>
        <taxon>Eukaryota</taxon>
        <taxon>Fungi</taxon>
        <taxon>Dikarya</taxon>
        <taxon>Basidiomycota</taxon>
        <taxon>Agaricomycotina</taxon>
        <taxon>Agaricomycetes</taxon>
        <taxon>Hymenochaetales</taxon>
        <taxon>Schizoporaceae</taxon>
        <taxon>Schizopora</taxon>
    </lineage>
</organism>
<dbReference type="PANTHER" id="PTHR28066:SF1">
    <property type="entry name" value="SMALL RIBOSOMAL SUBUNIT PROTEIN MS37"/>
    <property type="match status" value="1"/>
</dbReference>
<dbReference type="GO" id="GO:0003735">
    <property type="term" value="F:structural constituent of ribosome"/>
    <property type="evidence" value="ECO:0007669"/>
    <property type="project" value="InterPro"/>
</dbReference>
<dbReference type="FunCoup" id="A0A0H2R5V8">
    <property type="interactions" value="31"/>
</dbReference>
<reference evidence="1 2" key="1">
    <citation type="submission" date="2015-04" db="EMBL/GenBank/DDBJ databases">
        <title>Complete genome sequence of Schizopora paradoxa KUC8140, a cosmopolitan wood degrader in East Asia.</title>
        <authorList>
            <consortium name="DOE Joint Genome Institute"/>
            <person name="Min B."/>
            <person name="Park H."/>
            <person name="Jang Y."/>
            <person name="Kim J.-J."/>
            <person name="Kim K.H."/>
            <person name="Pangilinan J."/>
            <person name="Lipzen A."/>
            <person name="Riley R."/>
            <person name="Grigoriev I.V."/>
            <person name="Spatafora J.W."/>
            <person name="Choi I.-G."/>
        </authorList>
    </citation>
    <scope>NUCLEOTIDE SEQUENCE [LARGE SCALE GENOMIC DNA]</scope>
    <source>
        <strain evidence="1 2">KUC8140</strain>
    </source>
</reference>
<dbReference type="InterPro" id="IPR017264">
    <property type="entry name" value="Ribosomal_mS37_fun"/>
</dbReference>
<name>A0A0H2R5V8_9AGAM</name>
<evidence type="ECO:0000313" key="1">
    <source>
        <dbReference type="EMBL" id="KLO06727.1"/>
    </source>
</evidence>
<dbReference type="STRING" id="27342.A0A0H2R5V8"/>
<dbReference type="InParanoid" id="A0A0H2R5V8"/>
<dbReference type="Proteomes" id="UP000053477">
    <property type="component" value="Unassembled WGS sequence"/>
</dbReference>